<dbReference type="RefSeq" id="WP_282516513.1">
    <property type="nucleotide sequence ID" value="NZ_JASCIR010000037.1"/>
</dbReference>
<keyword evidence="3" id="KW-1185">Reference proteome</keyword>
<evidence type="ECO:0000313" key="3">
    <source>
        <dbReference type="Proteomes" id="UP001224661"/>
    </source>
</evidence>
<sequence length="123" mass="13633">MFTGIRTIMIFAEDPEKTARWWGNVLDTAVHTDVNKDNGDVYAWLDIAGGIEFGFHPLDEKRNKRGASPVPYWQVTDVEAARQRLLDAGCTHHRGPHDVGDGTGRKIAQLTDPFGNVIGIDGF</sequence>
<dbReference type="InterPro" id="IPR029068">
    <property type="entry name" value="Glyas_Bleomycin-R_OHBP_Dase"/>
</dbReference>
<dbReference type="InterPro" id="IPR037523">
    <property type="entry name" value="VOC_core"/>
</dbReference>
<dbReference type="Proteomes" id="UP001224661">
    <property type="component" value="Unassembled WGS sequence"/>
</dbReference>
<protein>
    <submittedName>
        <fullName evidence="2">VOC family protein</fullName>
    </submittedName>
</protein>
<comment type="caution">
    <text evidence="2">The sequence shown here is derived from an EMBL/GenBank/DDBJ whole genome shotgun (WGS) entry which is preliminary data.</text>
</comment>
<evidence type="ECO:0000259" key="1">
    <source>
        <dbReference type="PROSITE" id="PS51819"/>
    </source>
</evidence>
<gene>
    <name evidence="2" type="ORF">QIS99_28145</name>
</gene>
<dbReference type="InterPro" id="IPR004360">
    <property type="entry name" value="Glyas_Fos-R_dOase_dom"/>
</dbReference>
<organism evidence="2 3">
    <name type="scientific">Streptomyces solicavernae</name>
    <dbReference type="NCBI Taxonomy" id="3043614"/>
    <lineage>
        <taxon>Bacteria</taxon>
        <taxon>Bacillati</taxon>
        <taxon>Actinomycetota</taxon>
        <taxon>Actinomycetes</taxon>
        <taxon>Kitasatosporales</taxon>
        <taxon>Streptomycetaceae</taxon>
        <taxon>Streptomyces</taxon>
    </lineage>
</organism>
<feature type="domain" description="VOC" evidence="1">
    <location>
        <begin position="4"/>
        <end position="123"/>
    </location>
</feature>
<reference evidence="2 3" key="1">
    <citation type="submission" date="2023-05" db="EMBL/GenBank/DDBJ databases">
        <title>Draft genome sequence of Streptomyces sp. B-S-A8 isolated from a cave soil in Thailand.</title>
        <authorList>
            <person name="Chamroensaksri N."/>
            <person name="Muangham S."/>
        </authorList>
    </citation>
    <scope>NUCLEOTIDE SEQUENCE [LARGE SCALE GENOMIC DNA]</scope>
    <source>
        <strain evidence="2 3">B-S-A8</strain>
    </source>
</reference>
<name>A0ABT6S010_9ACTN</name>
<accession>A0ABT6S010</accession>
<dbReference type="EMBL" id="JASCIR010000037">
    <property type="protein sequence ID" value="MDI3390034.1"/>
    <property type="molecule type" value="Genomic_DNA"/>
</dbReference>
<evidence type="ECO:0000313" key="2">
    <source>
        <dbReference type="EMBL" id="MDI3390034.1"/>
    </source>
</evidence>
<proteinExistence type="predicted"/>
<dbReference type="SUPFAM" id="SSF54593">
    <property type="entry name" value="Glyoxalase/Bleomycin resistance protein/Dihydroxybiphenyl dioxygenase"/>
    <property type="match status" value="1"/>
</dbReference>
<dbReference type="Gene3D" id="3.10.180.10">
    <property type="entry name" value="2,3-Dihydroxybiphenyl 1,2-Dioxygenase, domain 1"/>
    <property type="match status" value="1"/>
</dbReference>
<dbReference type="Pfam" id="PF00903">
    <property type="entry name" value="Glyoxalase"/>
    <property type="match status" value="1"/>
</dbReference>
<dbReference type="PROSITE" id="PS51819">
    <property type="entry name" value="VOC"/>
    <property type="match status" value="1"/>
</dbReference>